<organism evidence="2">
    <name type="scientific">Dugesia japonica</name>
    <name type="common">Planarian</name>
    <dbReference type="NCBI Taxonomy" id="6161"/>
    <lineage>
        <taxon>Eukaryota</taxon>
        <taxon>Metazoa</taxon>
        <taxon>Spiralia</taxon>
        <taxon>Lophotrochozoa</taxon>
        <taxon>Platyhelminthes</taxon>
        <taxon>Rhabditophora</taxon>
        <taxon>Seriata</taxon>
        <taxon>Tricladida</taxon>
        <taxon>Continenticola</taxon>
        <taxon>Geoplanoidea</taxon>
        <taxon>Dugesiidae</taxon>
        <taxon>Dugesia</taxon>
    </lineage>
</organism>
<protein>
    <submittedName>
        <fullName evidence="2">Neuropeptide-19</fullName>
    </submittedName>
</protein>
<accession>A0A193PE75</accession>
<dbReference type="EMBL" id="LC085455">
    <property type="protein sequence ID" value="BAV14852.1"/>
    <property type="molecule type" value="mRNA"/>
</dbReference>
<feature type="chain" id="PRO_5008260940" evidence="1">
    <location>
        <begin position="18"/>
        <end position="53"/>
    </location>
</feature>
<sequence>ILLILFIIVEFILETESYDNPFEFVDPNIENESSDIAQKRAIFLTRFGKRGAR</sequence>
<evidence type="ECO:0000256" key="1">
    <source>
        <dbReference type="SAM" id="SignalP"/>
    </source>
</evidence>
<evidence type="ECO:0000313" key="2">
    <source>
        <dbReference type="EMBL" id="BAV14852.1"/>
    </source>
</evidence>
<feature type="signal peptide" evidence="1">
    <location>
        <begin position="1"/>
        <end position="17"/>
    </location>
</feature>
<reference evidence="2" key="1">
    <citation type="journal article" date="2016" name="Zool. Sci.">
        <title>Multiple Neuropeptide-Coding Genes Involved in Planarian Pharynx Extension.</title>
        <authorList>
            <person name="Shimoyama S."/>
            <person name="Inoue T."/>
            <person name="Kashima M."/>
            <person name="Agata K."/>
        </authorList>
    </citation>
    <scope>NUCLEOTIDE SEQUENCE</scope>
    <source>
        <strain evidence="2">SSP</strain>
    </source>
</reference>
<feature type="non-terminal residue" evidence="2">
    <location>
        <position position="53"/>
    </location>
</feature>
<gene>
    <name evidence="2" type="primary">DjNp19</name>
</gene>
<proteinExistence type="evidence at transcript level"/>
<name>A0A193PE75_DUGJA</name>
<dbReference type="GO" id="GO:0007218">
    <property type="term" value="P:neuropeptide signaling pathway"/>
    <property type="evidence" value="ECO:0007669"/>
    <property type="project" value="UniProtKB-KW"/>
</dbReference>
<feature type="non-terminal residue" evidence="2">
    <location>
        <position position="1"/>
    </location>
</feature>
<keyword evidence="1" id="KW-0732">Signal</keyword>
<keyword evidence="2" id="KW-0527">Neuropeptide</keyword>
<dbReference type="AlphaFoldDB" id="A0A193PE75"/>